<sequence>MSQRVKQNVARLESPGRIPGIDLARGLAILGMYVAHLTVVTSLEWSRPQTWLGVVEGRSAILFATLAGVSLGLMGSRMRAQAGEHDAARAQRKPIMIRAVLIWTLGLLLLSLDIPVFVVLPAYGLLLMIGAFLVTWSGRALAITAALTAAVAPFVVALIDSGGQPERGSAAELVSDVLGWNYPFVAWLAFVAAGIIAGRVIRRGIGPTVLLLVSGVALSVLGYAVLGPVGNQVIARYGADLPAGSTFWALSVFRDDPHSNGVGEAFGSGGFALAVLAVSVLAATTSLRWLLWPVRVIGSMPLTAYTAHLLVWGIWIMVTPGVGSDIHRLHGFLALDPFWPITLGVTAGCIAWTLIWGKGPMEQLVHVVSTGAGEPSGLVDGSSPAPGKERGL</sequence>
<feature type="transmembrane region" description="Helical" evidence="1">
    <location>
        <begin position="296"/>
        <end position="318"/>
    </location>
</feature>
<feature type="transmembrane region" description="Helical" evidence="1">
    <location>
        <begin position="21"/>
        <end position="39"/>
    </location>
</feature>
<evidence type="ECO:0000256" key="1">
    <source>
        <dbReference type="SAM" id="Phobius"/>
    </source>
</evidence>
<keyword evidence="4" id="KW-1185">Reference proteome</keyword>
<evidence type="ECO:0000313" key="4">
    <source>
        <dbReference type="Proteomes" id="UP001558481"/>
    </source>
</evidence>
<feature type="transmembrane region" description="Helical" evidence="1">
    <location>
        <begin position="209"/>
        <end position="226"/>
    </location>
</feature>
<feature type="transmembrane region" description="Helical" evidence="1">
    <location>
        <begin position="51"/>
        <end position="74"/>
    </location>
</feature>
<keyword evidence="1" id="KW-1133">Transmembrane helix</keyword>
<dbReference type="Proteomes" id="UP001558481">
    <property type="component" value="Unassembled WGS sequence"/>
</dbReference>
<dbReference type="RefSeq" id="WP_368629185.1">
    <property type="nucleotide sequence ID" value="NZ_JAYWLU010000006.1"/>
</dbReference>
<organism evidence="3 4">
    <name type="scientific">Kocuria carniphila</name>
    <dbReference type="NCBI Taxonomy" id="262208"/>
    <lineage>
        <taxon>Bacteria</taxon>
        <taxon>Bacillati</taxon>
        <taxon>Actinomycetota</taxon>
        <taxon>Actinomycetes</taxon>
        <taxon>Micrococcales</taxon>
        <taxon>Micrococcaceae</taxon>
        <taxon>Kocuria</taxon>
    </lineage>
</organism>
<evidence type="ECO:0000259" key="2">
    <source>
        <dbReference type="Pfam" id="PF07786"/>
    </source>
</evidence>
<feature type="transmembrane region" description="Helical" evidence="1">
    <location>
        <begin position="265"/>
        <end position="284"/>
    </location>
</feature>
<name>A0ABV3V3G8_9MICC</name>
<keyword evidence="1" id="KW-0472">Membrane</keyword>
<protein>
    <submittedName>
        <fullName evidence="3">Heparan-alpha-glucosaminide N-acetyltransferase domain-containing protein</fullName>
    </submittedName>
</protein>
<feature type="domain" description="Heparan-alpha-glucosaminide N-acetyltransferase catalytic" evidence="2">
    <location>
        <begin position="17"/>
        <end position="204"/>
    </location>
</feature>
<feature type="transmembrane region" description="Helical" evidence="1">
    <location>
        <begin position="338"/>
        <end position="356"/>
    </location>
</feature>
<proteinExistence type="predicted"/>
<feature type="transmembrane region" description="Helical" evidence="1">
    <location>
        <begin position="179"/>
        <end position="197"/>
    </location>
</feature>
<feature type="transmembrane region" description="Helical" evidence="1">
    <location>
        <begin position="141"/>
        <end position="159"/>
    </location>
</feature>
<feature type="transmembrane region" description="Helical" evidence="1">
    <location>
        <begin position="95"/>
        <end position="112"/>
    </location>
</feature>
<dbReference type="EMBL" id="JAYWLU010000006">
    <property type="protein sequence ID" value="MEX3594554.1"/>
    <property type="molecule type" value="Genomic_DNA"/>
</dbReference>
<gene>
    <name evidence="3" type="ORF">VVR66_07505</name>
</gene>
<comment type="caution">
    <text evidence="3">The sequence shown here is derived from an EMBL/GenBank/DDBJ whole genome shotgun (WGS) entry which is preliminary data.</text>
</comment>
<accession>A0ABV3V3G8</accession>
<dbReference type="InterPro" id="IPR012429">
    <property type="entry name" value="HGSNAT_cat"/>
</dbReference>
<evidence type="ECO:0000313" key="3">
    <source>
        <dbReference type="EMBL" id="MEX3594554.1"/>
    </source>
</evidence>
<dbReference type="Pfam" id="PF07786">
    <property type="entry name" value="HGSNAT_cat"/>
    <property type="match status" value="1"/>
</dbReference>
<feature type="transmembrane region" description="Helical" evidence="1">
    <location>
        <begin position="118"/>
        <end position="134"/>
    </location>
</feature>
<reference evidence="3 4" key="1">
    <citation type="journal article" date="2024" name="Fungal Genet. Biol.">
        <title>The porcine skin microbiome exhibits broad fungal antagonism.</title>
        <authorList>
            <person name="De La Cruz K.F."/>
            <person name="Townsend E.C."/>
            <person name="Alex Cheong J.Z."/>
            <person name="Salamzade R."/>
            <person name="Liu A."/>
            <person name="Sandstrom S."/>
            <person name="Davila E."/>
            <person name="Huang L."/>
            <person name="Xu K.H."/>
            <person name="Wu S.Y."/>
            <person name="Meudt J.J."/>
            <person name="Shanmuganayagam D."/>
            <person name="Gibson A.L.F."/>
            <person name="Kalan L.R."/>
        </authorList>
    </citation>
    <scope>NUCLEOTIDE SEQUENCE [LARGE SCALE GENOMIC DNA]</scope>
    <source>
        <strain evidence="3 4">LK2625</strain>
    </source>
</reference>
<keyword evidence="1" id="KW-0812">Transmembrane</keyword>